<accession>A0A7Y8VQY0</accession>
<organism evidence="2 3">
    <name type="scientific">Mogibacterium timidum</name>
    <dbReference type="NCBI Taxonomy" id="35519"/>
    <lineage>
        <taxon>Bacteria</taxon>
        <taxon>Bacillati</taxon>
        <taxon>Bacillota</taxon>
        <taxon>Clostridia</taxon>
        <taxon>Peptostreptococcales</taxon>
        <taxon>Anaerovoracaceae</taxon>
        <taxon>Mogibacterium</taxon>
    </lineage>
</organism>
<keyword evidence="3" id="KW-1185">Reference proteome</keyword>
<keyword evidence="1" id="KW-0472">Membrane</keyword>
<reference evidence="2 3" key="1">
    <citation type="submission" date="2020-06" db="EMBL/GenBank/DDBJ databases">
        <title>Mogibacterium timidum strain W9173 genomic sequence.</title>
        <authorList>
            <person name="Wade W.G."/>
            <person name="Johnston C.D."/>
            <person name="Chen T."/>
            <person name="Dewhirst F.E."/>
        </authorList>
    </citation>
    <scope>NUCLEOTIDE SEQUENCE [LARGE SCALE GENOMIC DNA]</scope>
    <source>
        <strain evidence="2 3">W9173</strain>
    </source>
</reference>
<gene>
    <name evidence="2" type="ORF">HW270_02565</name>
</gene>
<keyword evidence="1" id="KW-0812">Transmembrane</keyword>
<dbReference type="AlphaFoldDB" id="A0A7Y8VQY0"/>
<evidence type="ECO:0000313" key="2">
    <source>
        <dbReference type="EMBL" id="NWO22963.1"/>
    </source>
</evidence>
<proteinExistence type="predicted"/>
<dbReference type="Pfam" id="PF12669">
    <property type="entry name" value="FeoB_associated"/>
    <property type="match status" value="1"/>
</dbReference>
<feature type="transmembrane region" description="Helical" evidence="1">
    <location>
        <begin position="6"/>
        <end position="24"/>
    </location>
</feature>
<evidence type="ECO:0000256" key="1">
    <source>
        <dbReference type="SAM" id="Phobius"/>
    </source>
</evidence>
<comment type="caution">
    <text evidence="2">The sequence shown here is derived from an EMBL/GenBank/DDBJ whole genome shotgun (WGS) entry which is preliminary data.</text>
</comment>
<keyword evidence="1" id="KW-1133">Transmembrane helix</keyword>
<name>A0A7Y8VQY0_9FIRM</name>
<protein>
    <submittedName>
        <fullName evidence="2">FeoB-associated Cys-rich membrane protein</fullName>
    </submittedName>
</protein>
<dbReference type="EMBL" id="JABXYR010000001">
    <property type="protein sequence ID" value="NWO22963.1"/>
    <property type="molecule type" value="Genomic_DNA"/>
</dbReference>
<dbReference type="Proteomes" id="UP000526307">
    <property type="component" value="Unassembled WGS sequence"/>
</dbReference>
<evidence type="ECO:0000313" key="3">
    <source>
        <dbReference type="Proteomes" id="UP000526307"/>
    </source>
</evidence>
<sequence length="55" mass="5724">MRVVDIIIIAAIAVIAFLIVRDMVKKHKAGITGCGCGGSCSGCSGCSLPQKRDME</sequence>
<dbReference type="RefSeq" id="WP_009644522.1">
    <property type="nucleotide sequence ID" value="NZ_CAJPUB010000004.1"/>
</dbReference>